<evidence type="ECO:0000313" key="2">
    <source>
        <dbReference type="EMBL" id="OAH48340.1"/>
    </source>
</evidence>
<evidence type="ECO:0000256" key="1">
    <source>
        <dbReference type="SAM" id="Phobius"/>
    </source>
</evidence>
<keyword evidence="1" id="KW-0472">Membrane</keyword>
<comment type="caution">
    <text evidence="2">The sequence shown here is derived from an EMBL/GenBank/DDBJ whole genome shotgun (WGS) entry which is preliminary data.</text>
</comment>
<keyword evidence="1" id="KW-1133">Transmembrane helix</keyword>
<accession>A0A177K4H0</accession>
<feature type="transmembrane region" description="Helical" evidence="1">
    <location>
        <begin position="84"/>
        <end position="102"/>
    </location>
</feature>
<organism evidence="2 3">
    <name type="scientific">Sphingobium yanoikuyae</name>
    <name type="common">Sphingomonas yanoikuyae</name>
    <dbReference type="NCBI Taxonomy" id="13690"/>
    <lineage>
        <taxon>Bacteria</taxon>
        <taxon>Pseudomonadati</taxon>
        <taxon>Pseudomonadota</taxon>
        <taxon>Alphaproteobacteria</taxon>
        <taxon>Sphingomonadales</taxon>
        <taxon>Sphingomonadaceae</taxon>
        <taxon>Sphingobium</taxon>
    </lineage>
</organism>
<feature type="transmembrane region" description="Helical" evidence="1">
    <location>
        <begin position="45"/>
        <end position="64"/>
    </location>
</feature>
<sequence length="119" mass="13424">MSIRSIISGDFLVIVNPFSATSEAPLRHRFTKADDGLWRAWTRTIMLMPGAIICAFLFRPIYQWAGIDLDSMPFLKAFARFVEMSPLVVAAVGLVVVLVRYWQRHALLRAKQKGDRGSA</sequence>
<dbReference type="AlphaFoldDB" id="A0A177K4H0"/>
<protein>
    <submittedName>
        <fullName evidence="2">Uncharacterized protein</fullName>
    </submittedName>
</protein>
<reference evidence="2 3" key="1">
    <citation type="submission" date="2016-02" db="EMBL/GenBank/DDBJ databases">
        <authorList>
            <person name="Wen L."/>
            <person name="He K."/>
            <person name="Yang H."/>
        </authorList>
    </citation>
    <scope>NUCLEOTIDE SEQUENCE [LARGE SCALE GENOMIC DNA]</scope>
    <source>
        <strain evidence="2 3">CD09_2</strain>
    </source>
</reference>
<keyword evidence="1" id="KW-0812">Transmembrane</keyword>
<evidence type="ECO:0000313" key="3">
    <source>
        <dbReference type="Proteomes" id="UP000077262"/>
    </source>
</evidence>
<dbReference type="RefSeq" id="WP_063975879.1">
    <property type="nucleotide sequence ID" value="NZ_LSTR01000001.1"/>
</dbReference>
<dbReference type="Proteomes" id="UP000077262">
    <property type="component" value="Unassembled WGS sequence"/>
</dbReference>
<dbReference type="EMBL" id="LSTR01000001">
    <property type="protein sequence ID" value="OAH48340.1"/>
    <property type="molecule type" value="Genomic_DNA"/>
</dbReference>
<proteinExistence type="predicted"/>
<name>A0A177K4H0_SPHYA</name>
<gene>
    <name evidence="2" type="ORF">AX777_25105</name>
</gene>